<evidence type="ECO:0000256" key="1">
    <source>
        <dbReference type="ARBA" id="ARBA00003572"/>
    </source>
</evidence>
<dbReference type="GO" id="GO:0009398">
    <property type="term" value="P:FMN biosynthetic process"/>
    <property type="evidence" value="ECO:0007669"/>
    <property type="project" value="TreeGrafter"/>
</dbReference>
<dbReference type="EC" id="2.7.1.26" evidence="4"/>
<comment type="pathway">
    <text evidence="2">Cofactor biosynthesis; FMN biosynthesis; FMN from riboflavin (ATP route): step 1/1.</text>
</comment>
<dbReference type="Gene3D" id="2.40.30.30">
    <property type="entry name" value="Riboflavin kinase-like"/>
    <property type="match status" value="1"/>
</dbReference>
<dbReference type="PANTHER" id="PTHR22749">
    <property type="entry name" value="RIBOFLAVIN KINASE/FMN ADENYLYLTRANSFERASE"/>
    <property type="match status" value="1"/>
</dbReference>
<evidence type="ECO:0000256" key="14">
    <source>
        <dbReference type="SAM" id="MobiDB-lite"/>
    </source>
</evidence>
<dbReference type="InterPro" id="IPR015865">
    <property type="entry name" value="Riboflavin_kinase_bac/euk"/>
</dbReference>
<dbReference type="EMBL" id="JAVRRJ010000006">
    <property type="protein sequence ID" value="KAK5083647.1"/>
    <property type="molecule type" value="Genomic_DNA"/>
</dbReference>
<comment type="caution">
    <text evidence="16">The sequence shown here is derived from an EMBL/GenBank/DDBJ whole genome shotgun (WGS) entry which is preliminary data.</text>
</comment>
<gene>
    <name evidence="16" type="primary">FMN1</name>
    <name evidence="16" type="ORF">LTR05_006151</name>
</gene>
<evidence type="ECO:0000256" key="3">
    <source>
        <dbReference type="ARBA" id="ARBA00010108"/>
    </source>
</evidence>
<evidence type="ECO:0000256" key="5">
    <source>
        <dbReference type="ARBA" id="ARBA00017394"/>
    </source>
</evidence>
<dbReference type="InterPro" id="IPR023468">
    <property type="entry name" value="Riboflavin_kinase"/>
</dbReference>
<evidence type="ECO:0000256" key="4">
    <source>
        <dbReference type="ARBA" id="ARBA00012105"/>
    </source>
</evidence>
<feature type="compositionally biased region" description="Low complexity" evidence="14">
    <location>
        <begin position="76"/>
        <end position="92"/>
    </location>
</feature>
<dbReference type="GeneID" id="90022267"/>
<feature type="domain" description="Riboflavin kinase" evidence="15">
    <location>
        <begin position="18"/>
        <end position="170"/>
    </location>
</feature>
<evidence type="ECO:0000313" key="17">
    <source>
        <dbReference type="Proteomes" id="UP001309876"/>
    </source>
</evidence>
<keyword evidence="8 16" id="KW-0808">Transferase</keyword>
<organism evidence="16 17">
    <name type="scientific">Lithohypha guttulata</name>
    <dbReference type="NCBI Taxonomy" id="1690604"/>
    <lineage>
        <taxon>Eukaryota</taxon>
        <taxon>Fungi</taxon>
        <taxon>Dikarya</taxon>
        <taxon>Ascomycota</taxon>
        <taxon>Pezizomycotina</taxon>
        <taxon>Eurotiomycetes</taxon>
        <taxon>Chaetothyriomycetidae</taxon>
        <taxon>Chaetothyriales</taxon>
        <taxon>Trichomeriaceae</taxon>
        <taxon>Lithohypha</taxon>
    </lineage>
</organism>
<feature type="region of interest" description="Disordered" evidence="14">
    <location>
        <begin position="73"/>
        <end position="92"/>
    </location>
</feature>
<dbReference type="InterPro" id="IPR023465">
    <property type="entry name" value="Riboflavin_kinase_dom_sf"/>
</dbReference>
<name>A0AAN7SWU3_9EURO</name>
<dbReference type="Pfam" id="PF01687">
    <property type="entry name" value="Flavokinase"/>
    <property type="match status" value="1"/>
</dbReference>
<evidence type="ECO:0000313" key="16">
    <source>
        <dbReference type="EMBL" id="KAK5083647.1"/>
    </source>
</evidence>
<evidence type="ECO:0000256" key="12">
    <source>
        <dbReference type="ARBA" id="ARBA00029960"/>
    </source>
</evidence>
<evidence type="ECO:0000256" key="11">
    <source>
        <dbReference type="ARBA" id="ARBA00022840"/>
    </source>
</evidence>
<dbReference type="RefSeq" id="XP_064755900.1">
    <property type="nucleotide sequence ID" value="XM_064896950.1"/>
</dbReference>
<keyword evidence="17" id="KW-1185">Reference proteome</keyword>
<proteinExistence type="inferred from homology"/>
<dbReference type="GO" id="GO:0008531">
    <property type="term" value="F:riboflavin kinase activity"/>
    <property type="evidence" value="ECO:0007669"/>
    <property type="project" value="UniProtKB-EC"/>
</dbReference>
<keyword evidence="6" id="KW-0285">Flavoprotein</keyword>
<dbReference type="SMART" id="SM00904">
    <property type="entry name" value="Flavokinase"/>
    <property type="match status" value="1"/>
</dbReference>
<dbReference type="GO" id="GO:0005524">
    <property type="term" value="F:ATP binding"/>
    <property type="evidence" value="ECO:0007669"/>
    <property type="project" value="UniProtKB-KW"/>
</dbReference>
<evidence type="ECO:0000256" key="9">
    <source>
        <dbReference type="ARBA" id="ARBA00022741"/>
    </source>
</evidence>
<evidence type="ECO:0000256" key="13">
    <source>
        <dbReference type="ARBA" id="ARBA00047880"/>
    </source>
</evidence>
<keyword evidence="7" id="KW-0288">FMN</keyword>
<dbReference type="AlphaFoldDB" id="A0AAN7SWU3"/>
<evidence type="ECO:0000256" key="2">
    <source>
        <dbReference type="ARBA" id="ARBA00005201"/>
    </source>
</evidence>
<dbReference type="GO" id="GO:0009231">
    <property type="term" value="P:riboflavin biosynthetic process"/>
    <property type="evidence" value="ECO:0007669"/>
    <property type="project" value="InterPro"/>
</dbReference>
<feature type="region of interest" description="Disordered" evidence="14">
    <location>
        <begin position="1"/>
        <end position="25"/>
    </location>
</feature>
<keyword evidence="10 16" id="KW-0418">Kinase</keyword>
<dbReference type="PANTHER" id="PTHR22749:SF6">
    <property type="entry name" value="RIBOFLAVIN KINASE"/>
    <property type="match status" value="1"/>
</dbReference>
<protein>
    <recommendedName>
        <fullName evidence="5">Riboflavin kinase</fullName>
        <ecNumber evidence="4">2.7.1.26</ecNumber>
    </recommendedName>
    <alternativeName>
        <fullName evidence="12">Flavin mononucleotide kinase 1</fullName>
    </alternativeName>
</protein>
<evidence type="ECO:0000256" key="7">
    <source>
        <dbReference type="ARBA" id="ARBA00022643"/>
    </source>
</evidence>
<keyword evidence="9" id="KW-0547">Nucleotide-binding</keyword>
<dbReference type="SUPFAM" id="SSF82114">
    <property type="entry name" value="Riboflavin kinase-like"/>
    <property type="match status" value="1"/>
</dbReference>
<accession>A0AAN7SWU3</accession>
<comment type="similarity">
    <text evidence="3">Belongs to the flavokinase family.</text>
</comment>
<reference evidence="16 17" key="1">
    <citation type="submission" date="2023-08" db="EMBL/GenBank/DDBJ databases">
        <title>Black Yeasts Isolated from many extreme environments.</title>
        <authorList>
            <person name="Coleine C."/>
            <person name="Stajich J.E."/>
            <person name="Selbmann L."/>
        </authorList>
    </citation>
    <scope>NUCLEOTIDE SEQUENCE [LARGE SCALE GENOMIC DNA]</scope>
    <source>
        <strain evidence="16 17">CCFEE 5910</strain>
    </source>
</reference>
<evidence type="ECO:0000256" key="8">
    <source>
        <dbReference type="ARBA" id="ARBA00022679"/>
    </source>
</evidence>
<feature type="compositionally biased region" description="Basic and acidic residues" evidence="14">
    <location>
        <begin position="1"/>
        <end position="10"/>
    </location>
</feature>
<dbReference type="GO" id="GO:0005739">
    <property type="term" value="C:mitochondrion"/>
    <property type="evidence" value="ECO:0007669"/>
    <property type="project" value="TreeGrafter"/>
</dbReference>
<evidence type="ECO:0000259" key="15">
    <source>
        <dbReference type="SMART" id="SM00904"/>
    </source>
</evidence>
<sequence>MRPEGPRDDYAGPDSGPEAPFPIKLQGPVIKGFGRGSKELGIPTANIPPEGLSAYPDLSTGIYFGYTSLHHPPSPASTTTTTTPNATPASTSDSVTIYPSVLSIGYNPYYGNKTRSIEIHVLHSFERDFYGSSLNLLILGFIRPEYDYVSKESLIEDIMTDCKVAERSMKREKWELQAHQGWEEWLRDFGWARGMTGEDVREVERKVLGQDEKGSVEEGKL</sequence>
<evidence type="ECO:0000256" key="10">
    <source>
        <dbReference type="ARBA" id="ARBA00022777"/>
    </source>
</evidence>
<evidence type="ECO:0000256" key="6">
    <source>
        <dbReference type="ARBA" id="ARBA00022630"/>
    </source>
</evidence>
<comment type="catalytic activity">
    <reaction evidence="13">
        <text>riboflavin + ATP = FMN + ADP + H(+)</text>
        <dbReference type="Rhea" id="RHEA:14357"/>
        <dbReference type="ChEBI" id="CHEBI:15378"/>
        <dbReference type="ChEBI" id="CHEBI:30616"/>
        <dbReference type="ChEBI" id="CHEBI:57986"/>
        <dbReference type="ChEBI" id="CHEBI:58210"/>
        <dbReference type="ChEBI" id="CHEBI:456216"/>
        <dbReference type="EC" id="2.7.1.26"/>
    </reaction>
</comment>
<comment type="function">
    <text evidence="1">Catalyzes the phosphorylation of riboflavin (vitamin B2) to form flavin mononucleotide (FMN) coenzyme.</text>
</comment>
<keyword evidence="11" id="KW-0067">ATP-binding</keyword>
<dbReference type="Proteomes" id="UP001309876">
    <property type="component" value="Unassembled WGS sequence"/>
</dbReference>